<proteinExistence type="predicted"/>
<protein>
    <submittedName>
        <fullName evidence="1">Uncharacterized protein</fullName>
    </submittedName>
</protein>
<gene>
    <name evidence="1" type="ORF">EB796_004822</name>
</gene>
<name>A0A7J7KH97_BUGNE</name>
<dbReference type="EMBL" id="VXIV02000657">
    <property type="protein sequence ID" value="KAF6036856.1"/>
    <property type="molecule type" value="Genomic_DNA"/>
</dbReference>
<organism evidence="1 2">
    <name type="scientific">Bugula neritina</name>
    <name type="common">Brown bryozoan</name>
    <name type="synonym">Sertularia neritina</name>
    <dbReference type="NCBI Taxonomy" id="10212"/>
    <lineage>
        <taxon>Eukaryota</taxon>
        <taxon>Metazoa</taxon>
        <taxon>Spiralia</taxon>
        <taxon>Lophotrochozoa</taxon>
        <taxon>Bryozoa</taxon>
        <taxon>Gymnolaemata</taxon>
        <taxon>Cheilostomatida</taxon>
        <taxon>Flustrina</taxon>
        <taxon>Buguloidea</taxon>
        <taxon>Bugulidae</taxon>
        <taxon>Bugula</taxon>
    </lineage>
</organism>
<dbReference type="AlphaFoldDB" id="A0A7J7KH97"/>
<comment type="caution">
    <text evidence="1">The sequence shown here is derived from an EMBL/GenBank/DDBJ whole genome shotgun (WGS) entry which is preliminary data.</text>
</comment>
<accession>A0A7J7KH97</accession>
<evidence type="ECO:0000313" key="2">
    <source>
        <dbReference type="Proteomes" id="UP000593567"/>
    </source>
</evidence>
<evidence type="ECO:0000313" key="1">
    <source>
        <dbReference type="EMBL" id="KAF6036856.1"/>
    </source>
</evidence>
<reference evidence="1" key="1">
    <citation type="submission" date="2020-06" db="EMBL/GenBank/DDBJ databases">
        <title>Draft genome of Bugula neritina, a colonial animal packing powerful symbionts and potential medicines.</title>
        <authorList>
            <person name="Rayko M."/>
        </authorList>
    </citation>
    <scope>NUCLEOTIDE SEQUENCE [LARGE SCALE GENOMIC DNA]</scope>
    <source>
        <strain evidence="1">Kwan_BN1</strain>
    </source>
</reference>
<keyword evidence="2" id="KW-1185">Reference proteome</keyword>
<dbReference type="Proteomes" id="UP000593567">
    <property type="component" value="Unassembled WGS sequence"/>
</dbReference>
<sequence length="170" mass="18414">MAIGDPHVLHLNASNFSLCNSPGETLFFSSFVRHRIVLKGVNSKAANLTNATVISSVELSFYNDGAYLTADSSIKFAATNGSDLHLVHNRSASLLSVSSYYDNSTKSVVVIDKDIGLMISVMRFKDFYNIIMRASQEYLATGSGLLVHGCGDEAMDPKKLLSTISSSMSY</sequence>